<dbReference type="GO" id="GO:0005886">
    <property type="term" value="C:plasma membrane"/>
    <property type="evidence" value="ECO:0007669"/>
    <property type="project" value="TreeGrafter"/>
</dbReference>
<evidence type="ECO:0008006" key="6">
    <source>
        <dbReference type="Google" id="ProtNLM"/>
    </source>
</evidence>
<sequence>RYAWISVNYLAKKLRDKSDQTPTPVSETVGALDLGGASSQISFVPKPETIEANLSDYKSQVANLQLFGETYRLYSSSFLCYGTEASRMRYLAALIEKVTDPKSESISSPCHLRGYDFNLLAEAVFLHPCVDSQLAKITFKKSLKKPEGLPKNLKVIGTGDPEECRQQVSSLFDFTTCEFSSCSINGVYQPPIRGKFYAFAAFQHQITFIKFKNPGINLTRSQTNKAVDEYCRMDWQEVAANFSSKGLKYIAEYCYGGMLVDNLLQGYGFKDDESWTRIEFVEKIVEAHASWALGYALDATGRIPSRSPTSRLDPVAVAVGLTFLLCLLFVLLLVLLGIKKGRLVF</sequence>
<keyword evidence="3" id="KW-0547">Nucleotide-binding</keyword>
<keyword evidence="3" id="KW-0067">ATP-binding</keyword>
<dbReference type="AlphaFoldDB" id="A0A0X3NPQ8"/>
<keyword evidence="4" id="KW-0472">Membrane</keyword>
<feature type="binding site" evidence="3">
    <location>
        <begin position="36"/>
        <end position="40"/>
    </location>
    <ligand>
        <name>ATP</name>
        <dbReference type="ChEBI" id="CHEBI:30616"/>
    </ligand>
</feature>
<keyword evidence="4" id="KW-0812">Transmembrane</keyword>
<keyword evidence="4" id="KW-1133">Transmembrane helix</keyword>
<proteinExistence type="inferred from homology"/>
<dbReference type="GO" id="GO:0005524">
    <property type="term" value="F:ATP binding"/>
    <property type="evidence" value="ECO:0007669"/>
    <property type="project" value="UniProtKB-KW"/>
</dbReference>
<evidence type="ECO:0000256" key="3">
    <source>
        <dbReference type="PIRSR" id="PIRSR600407-2"/>
    </source>
</evidence>
<dbReference type="EMBL" id="GEEE01021822">
    <property type="protein sequence ID" value="JAP41403.1"/>
    <property type="molecule type" value="Transcribed_RNA"/>
</dbReference>
<comment type="similarity">
    <text evidence="1">Belongs to the GDA1/CD39 NTPase family.</text>
</comment>
<accession>A0A0X3NPQ8</accession>
<name>A0A0X3NPQ8_SCHSO</name>
<dbReference type="Gene3D" id="3.30.420.150">
    <property type="entry name" value="Exopolyphosphatase. Domain 2"/>
    <property type="match status" value="1"/>
</dbReference>
<protein>
    <recommendedName>
        <fullName evidence="6">Ectonucleoside triphosphate diphosphohydrolase 1</fullName>
    </recommendedName>
</protein>
<dbReference type="PANTHER" id="PTHR11782">
    <property type="entry name" value="ADENOSINE/GUANOSINE DIPHOSPHATASE"/>
    <property type="match status" value="1"/>
</dbReference>
<organism evidence="5">
    <name type="scientific">Schistocephalus solidus</name>
    <name type="common">Tapeworm</name>
    <dbReference type="NCBI Taxonomy" id="70667"/>
    <lineage>
        <taxon>Eukaryota</taxon>
        <taxon>Metazoa</taxon>
        <taxon>Spiralia</taxon>
        <taxon>Lophotrochozoa</taxon>
        <taxon>Platyhelminthes</taxon>
        <taxon>Cestoda</taxon>
        <taxon>Eucestoda</taxon>
        <taxon>Diphyllobothriidea</taxon>
        <taxon>Diphyllobothriidae</taxon>
        <taxon>Schistocephalus</taxon>
    </lineage>
</organism>
<reference evidence="5" key="1">
    <citation type="submission" date="2016-01" db="EMBL/GenBank/DDBJ databases">
        <title>Reference transcriptome for the parasite Schistocephalus solidus: insights into the molecular evolution of parasitism.</title>
        <authorList>
            <person name="Hebert F.O."/>
            <person name="Grambauer S."/>
            <person name="Barber I."/>
            <person name="Landry C.R."/>
            <person name="Aubin-Horth N."/>
        </authorList>
    </citation>
    <scope>NUCLEOTIDE SEQUENCE</scope>
</reference>
<dbReference type="InterPro" id="IPR000407">
    <property type="entry name" value="GDA1_CD39_NTPase"/>
</dbReference>
<evidence type="ECO:0000313" key="5">
    <source>
        <dbReference type="EMBL" id="JAP41403.1"/>
    </source>
</evidence>
<evidence type="ECO:0000256" key="4">
    <source>
        <dbReference type="SAM" id="Phobius"/>
    </source>
</evidence>
<evidence type="ECO:0000256" key="1">
    <source>
        <dbReference type="ARBA" id="ARBA00009283"/>
    </source>
</evidence>
<feature type="non-terminal residue" evidence="5">
    <location>
        <position position="1"/>
    </location>
</feature>
<dbReference type="PANTHER" id="PTHR11782:SF83">
    <property type="entry name" value="GUANOSINE-DIPHOSPHATASE"/>
    <property type="match status" value="1"/>
</dbReference>
<dbReference type="GO" id="GO:0004382">
    <property type="term" value="F:GDP phosphatase activity"/>
    <property type="evidence" value="ECO:0007669"/>
    <property type="project" value="TreeGrafter"/>
</dbReference>
<feature type="transmembrane region" description="Helical" evidence="4">
    <location>
        <begin position="315"/>
        <end position="338"/>
    </location>
</feature>
<keyword evidence="2" id="KW-0378">Hydrolase</keyword>
<dbReference type="GO" id="GO:0017111">
    <property type="term" value="F:ribonucleoside triphosphate phosphatase activity"/>
    <property type="evidence" value="ECO:0007669"/>
    <property type="project" value="TreeGrafter"/>
</dbReference>
<evidence type="ECO:0000256" key="2">
    <source>
        <dbReference type="ARBA" id="ARBA00022801"/>
    </source>
</evidence>
<dbReference type="Pfam" id="PF01150">
    <property type="entry name" value="GDA1_CD39"/>
    <property type="match status" value="1"/>
</dbReference>
<gene>
    <name evidence="5" type="ORF">TR148932</name>
</gene>
<dbReference type="GO" id="GO:0045134">
    <property type="term" value="F:UDP phosphatase activity"/>
    <property type="evidence" value="ECO:0007669"/>
    <property type="project" value="TreeGrafter"/>
</dbReference>
<dbReference type="GO" id="GO:0009134">
    <property type="term" value="P:nucleoside diphosphate catabolic process"/>
    <property type="evidence" value="ECO:0007669"/>
    <property type="project" value="TreeGrafter"/>
</dbReference>